<dbReference type="Pfam" id="PF04909">
    <property type="entry name" value="Amidohydro_2"/>
    <property type="match status" value="1"/>
</dbReference>
<dbReference type="EMBL" id="JAVYII010000001">
    <property type="protein sequence ID" value="MDT9592158.1"/>
    <property type="molecule type" value="Genomic_DNA"/>
</dbReference>
<dbReference type="InterPro" id="IPR006680">
    <property type="entry name" value="Amidohydro-rel"/>
</dbReference>
<dbReference type="Gene3D" id="3.20.20.140">
    <property type="entry name" value="Metal-dependent hydrolases"/>
    <property type="match status" value="1"/>
</dbReference>
<evidence type="ECO:0000259" key="2">
    <source>
        <dbReference type="Pfam" id="PF04909"/>
    </source>
</evidence>
<dbReference type="PANTHER" id="PTHR43569:SF2">
    <property type="entry name" value="AMIDOHYDROLASE-RELATED DOMAIN-CONTAINING PROTEIN"/>
    <property type="match status" value="1"/>
</dbReference>
<dbReference type="Proteomes" id="UP001268542">
    <property type="component" value="Unassembled WGS sequence"/>
</dbReference>
<proteinExistence type="inferred from homology"/>
<dbReference type="SUPFAM" id="SSF51556">
    <property type="entry name" value="Metallo-dependent hydrolases"/>
    <property type="match status" value="1"/>
</dbReference>
<comment type="caution">
    <text evidence="3">The sequence shown here is derived from an EMBL/GenBank/DDBJ whole genome shotgun (WGS) entry which is preliminary data.</text>
</comment>
<protein>
    <submittedName>
        <fullName evidence="3">Amidohydrolase family protein</fullName>
    </submittedName>
</protein>
<name>A0ABU3PSF3_9ACTN</name>
<gene>
    <name evidence="3" type="ORF">RDV89_03720</name>
</gene>
<organism evidence="3 4">
    <name type="scientific">Nocardioides imazamoxiresistens</name>
    <dbReference type="NCBI Taxonomy" id="3231893"/>
    <lineage>
        <taxon>Bacteria</taxon>
        <taxon>Bacillati</taxon>
        <taxon>Actinomycetota</taxon>
        <taxon>Actinomycetes</taxon>
        <taxon>Propionibacteriales</taxon>
        <taxon>Nocardioidaceae</taxon>
        <taxon>Nocardioides</taxon>
    </lineage>
</organism>
<sequence length="289" mass="31893">MSPRPLVVDAQVHVWKGSTPDRPWPADAIEPQRVVPLEVPELRRELDAAGVQAALLLGPTWEGGRNDYVLEHAAADPARWGALCRFPTSDPAEVERLAHWRDVVGMRGIRLSLNRGDVAGDLERATRSGFFTAAERYGVPLSIYAPGRYDLYAELAQRHPALSITVDHVAVETVVPSLVDAVRPLRALARFPGVAVKASALPCFVAEEHPFPSLAPAVYELVDAFGAQRVFFGSDLSRLPVPYARLVDAFVEHLPRLDAPERELVLGRALTTWLDWPEPVAAREMEILR</sequence>
<evidence type="ECO:0000256" key="1">
    <source>
        <dbReference type="ARBA" id="ARBA00038310"/>
    </source>
</evidence>
<comment type="similarity">
    <text evidence="1">Belongs to the metallo-dependent hydrolases superfamily.</text>
</comment>
<reference evidence="3 4" key="1">
    <citation type="submission" date="2023-08" db="EMBL/GenBank/DDBJ databases">
        <title>Nocardioides seae sp. nov., a bacterium isolated from a soil.</title>
        <authorList>
            <person name="Wang X."/>
        </authorList>
    </citation>
    <scope>NUCLEOTIDE SEQUENCE [LARGE SCALE GENOMIC DNA]</scope>
    <source>
        <strain evidence="3 4">YZH12</strain>
    </source>
</reference>
<dbReference type="RefSeq" id="WP_315731403.1">
    <property type="nucleotide sequence ID" value="NZ_JAVYII010000001.1"/>
</dbReference>
<feature type="domain" description="Amidohydrolase-related" evidence="2">
    <location>
        <begin position="8"/>
        <end position="267"/>
    </location>
</feature>
<evidence type="ECO:0000313" key="4">
    <source>
        <dbReference type="Proteomes" id="UP001268542"/>
    </source>
</evidence>
<evidence type="ECO:0000313" key="3">
    <source>
        <dbReference type="EMBL" id="MDT9592158.1"/>
    </source>
</evidence>
<dbReference type="InterPro" id="IPR052350">
    <property type="entry name" value="Metallo-dep_Lactonases"/>
</dbReference>
<keyword evidence="4" id="KW-1185">Reference proteome</keyword>
<dbReference type="InterPro" id="IPR032466">
    <property type="entry name" value="Metal_Hydrolase"/>
</dbReference>
<accession>A0ABU3PSF3</accession>
<dbReference type="PANTHER" id="PTHR43569">
    <property type="entry name" value="AMIDOHYDROLASE"/>
    <property type="match status" value="1"/>
</dbReference>